<feature type="compositionally biased region" description="Basic and acidic residues" evidence="1">
    <location>
        <begin position="257"/>
        <end position="269"/>
    </location>
</feature>
<dbReference type="OMA" id="SHIMATP"/>
<sequence>MIQSVDKKRLITKAAYAPHRQSVLDNNPTLEPVAVAKDMGLLPDIEAFIKEVVKRSDYLDTEFTKNWLRRNHTAFMPVLDPKQQGKGMCGTCSSNWFGFPMKTHKQQDCGVPIHFRARFMSTNTRAICFQCRGKSDNHDKCLAQNVYCEQCHENQFGWRGHQPQSGVCYLAPGTEQAQVNHWRLKYYANNARRSKDEPFQIQLYNDSPLKRPTASPEARGFPPFVDLNNKIGPVYYGAKAAYPGLIPAHYKADRQRVEQQIKAEVDRRTKAAQQEASHSEATDSSPGKSSQSEGSGSDVQNHNRVESERANEQASTSESRQASAHLIDVQTLRFIDSVKLINTTDELSRHANEFQYVMNSRDVKQEWVARNRDKMKKLINANDAIIGQLREIADNEQVFSSAKSPSHIMATPKAVDRLVIRAAISQLAGNNSWKSTKTIAHLQELLTGFKEEEWAFQGDSWMTDEHGTNWMEEYTEYLLKMSFVCQVTEKEVKTILSSNAPFVGLWQNEPFLVADSKSFLQVNPKHRVAYYTTVVINIADSLLEH</sequence>
<dbReference type="InParanoid" id="G0PGT8"/>
<feature type="compositionally biased region" description="Basic and acidic residues" evidence="1">
    <location>
        <begin position="301"/>
        <end position="311"/>
    </location>
</feature>
<protein>
    <submittedName>
        <fullName evidence="2">Uncharacterized protein</fullName>
    </submittedName>
</protein>
<evidence type="ECO:0000313" key="3">
    <source>
        <dbReference type="Proteomes" id="UP000008068"/>
    </source>
</evidence>
<feature type="compositionally biased region" description="Low complexity" evidence="1">
    <location>
        <begin position="284"/>
        <end position="297"/>
    </location>
</feature>
<dbReference type="OrthoDB" id="5909098at2759"/>
<proteinExistence type="predicted"/>
<dbReference type="eggNOG" id="ENOG502TJMF">
    <property type="taxonomic scope" value="Eukaryota"/>
</dbReference>
<keyword evidence="3" id="KW-1185">Reference proteome</keyword>
<dbReference type="Proteomes" id="UP000008068">
    <property type="component" value="Unassembled WGS sequence"/>
</dbReference>
<dbReference type="HOGENOM" id="CLU_499893_0_0_1"/>
<reference evidence="3" key="1">
    <citation type="submission" date="2011-07" db="EMBL/GenBank/DDBJ databases">
        <authorList>
            <consortium name="Caenorhabditis brenneri Sequencing and Analysis Consortium"/>
            <person name="Wilson R.K."/>
        </authorList>
    </citation>
    <scope>NUCLEOTIDE SEQUENCE [LARGE SCALE GENOMIC DNA]</scope>
    <source>
        <strain evidence="3">PB2801</strain>
    </source>
</reference>
<feature type="region of interest" description="Disordered" evidence="1">
    <location>
        <begin position="257"/>
        <end position="322"/>
    </location>
</feature>
<dbReference type="EMBL" id="GL380444">
    <property type="protein sequence ID" value="EGT55628.1"/>
    <property type="molecule type" value="Genomic_DNA"/>
</dbReference>
<dbReference type="AlphaFoldDB" id="G0PGT8"/>
<gene>
    <name evidence="2" type="ORF">CAEBREN_18297</name>
</gene>
<evidence type="ECO:0000313" key="2">
    <source>
        <dbReference type="EMBL" id="EGT55628.1"/>
    </source>
</evidence>
<name>G0PGT8_CAEBE</name>
<organism evidence="3">
    <name type="scientific">Caenorhabditis brenneri</name>
    <name type="common">Nematode worm</name>
    <dbReference type="NCBI Taxonomy" id="135651"/>
    <lineage>
        <taxon>Eukaryota</taxon>
        <taxon>Metazoa</taxon>
        <taxon>Ecdysozoa</taxon>
        <taxon>Nematoda</taxon>
        <taxon>Chromadorea</taxon>
        <taxon>Rhabditida</taxon>
        <taxon>Rhabditina</taxon>
        <taxon>Rhabditomorpha</taxon>
        <taxon>Rhabditoidea</taxon>
        <taxon>Rhabditidae</taxon>
        <taxon>Peloderinae</taxon>
        <taxon>Caenorhabditis</taxon>
    </lineage>
</organism>
<evidence type="ECO:0000256" key="1">
    <source>
        <dbReference type="SAM" id="MobiDB-lite"/>
    </source>
</evidence>
<accession>G0PGT8</accession>
<feature type="compositionally biased region" description="Polar residues" evidence="1">
    <location>
        <begin position="312"/>
        <end position="322"/>
    </location>
</feature>